<proteinExistence type="predicted"/>
<name>A0A9D4JT02_DREPO</name>
<sequence>MNYPDETRYHRHQEPVPGEPTYQSSKRQECNRYITTYTEDTDHARNRSRSRGEIVYDCSPKRGMPRHQPKNLRYDGSTNWLSFIQKFESYHAVNRSSDSECRDYLIWCLEGKALDYLTIETSIRKWLPYTYIMLKMEGRFGTKELPELSKLKFHQAIQCQQESIE</sequence>
<accession>A0A9D4JT02</accession>
<feature type="region of interest" description="Disordered" evidence="1">
    <location>
        <begin position="1"/>
        <end position="27"/>
    </location>
</feature>
<evidence type="ECO:0000256" key="1">
    <source>
        <dbReference type="SAM" id="MobiDB-lite"/>
    </source>
</evidence>
<dbReference type="Proteomes" id="UP000828390">
    <property type="component" value="Unassembled WGS sequence"/>
</dbReference>
<organism evidence="2 3">
    <name type="scientific">Dreissena polymorpha</name>
    <name type="common">Zebra mussel</name>
    <name type="synonym">Mytilus polymorpha</name>
    <dbReference type="NCBI Taxonomy" id="45954"/>
    <lineage>
        <taxon>Eukaryota</taxon>
        <taxon>Metazoa</taxon>
        <taxon>Spiralia</taxon>
        <taxon>Lophotrochozoa</taxon>
        <taxon>Mollusca</taxon>
        <taxon>Bivalvia</taxon>
        <taxon>Autobranchia</taxon>
        <taxon>Heteroconchia</taxon>
        <taxon>Euheterodonta</taxon>
        <taxon>Imparidentia</taxon>
        <taxon>Neoheterodontei</taxon>
        <taxon>Myida</taxon>
        <taxon>Dreissenoidea</taxon>
        <taxon>Dreissenidae</taxon>
        <taxon>Dreissena</taxon>
    </lineage>
</organism>
<dbReference type="EMBL" id="JAIWYP010000005">
    <property type="protein sequence ID" value="KAH3821794.1"/>
    <property type="molecule type" value="Genomic_DNA"/>
</dbReference>
<gene>
    <name evidence="2" type="ORF">DPMN_123562</name>
</gene>
<feature type="compositionally biased region" description="Basic and acidic residues" evidence="1">
    <location>
        <begin position="1"/>
        <end position="14"/>
    </location>
</feature>
<evidence type="ECO:0000313" key="3">
    <source>
        <dbReference type="Proteomes" id="UP000828390"/>
    </source>
</evidence>
<reference evidence="2" key="1">
    <citation type="journal article" date="2019" name="bioRxiv">
        <title>The Genome of the Zebra Mussel, Dreissena polymorpha: A Resource for Invasive Species Research.</title>
        <authorList>
            <person name="McCartney M.A."/>
            <person name="Auch B."/>
            <person name="Kono T."/>
            <person name="Mallez S."/>
            <person name="Zhang Y."/>
            <person name="Obille A."/>
            <person name="Becker A."/>
            <person name="Abrahante J.E."/>
            <person name="Garbe J."/>
            <person name="Badalamenti J.P."/>
            <person name="Herman A."/>
            <person name="Mangelson H."/>
            <person name="Liachko I."/>
            <person name="Sullivan S."/>
            <person name="Sone E.D."/>
            <person name="Koren S."/>
            <person name="Silverstein K.A.T."/>
            <person name="Beckman K.B."/>
            <person name="Gohl D.M."/>
        </authorList>
    </citation>
    <scope>NUCLEOTIDE SEQUENCE</scope>
    <source>
        <strain evidence="2">Duluth1</strain>
        <tissue evidence="2">Whole animal</tissue>
    </source>
</reference>
<dbReference type="AlphaFoldDB" id="A0A9D4JT02"/>
<reference evidence="2" key="2">
    <citation type="submission" date="2020-11" db="EMBL/GenBank/DDBJ databases">
        <authorList>
            <person name="McCartney M.A."/>
            <person name="Auch B."/>
            <person name="Kono T."/>
            <person name="Mallez S."/>
            <person name="Becker A."/>
            <person name="Gohl D.M."/>
            <person name="Silverstein K.A.T."/>
            <person name="Koren S."/>
            <person name="Bechman K.B."/>
            <person name="Herman A."/>
            <person name="Abrahante J.E."/>
            <person name="Garbe J."/>
        </authorList>
    </citation>
    <scope>NUCLEOTIDE SEQUENCE</scope>
    <source>
        <strain evidence="2">Duluth1</strain>
        <tissue evidence="2">Whole animal</tissue>
    </source>
</reference>
<comment type="caution">
    <text evidence="2">The sequence shown here is derived from an EMBL/GenBank/DDBJ whole genome shotgun (WGS) entry which is preliminary data.</text>
</comment>
<keyword evidence="3" id="KW-1185">Reference proteome</keyword>
<evidence type="ECO:0000313" key="2">
    <source>
        <dbReference type="EMBL" id="KAH3821794.1"/>
    </source>
</evidence>
<protein>
    <submittedName>
        <fullName evidence="2">Uncharacterized protein</fullName>
    </submittedName>
</protein>